<organism evidence="2 3">
    <name type="scientific">Zavarzinia aquatilis</name>
    <dbReference type="NCBI Taxonomy" id="2211142"/>
    <lineage>
        <taxon>Bacteria</taxon>
        <taxon>Pseudomonadati</taxon>
        <taxon>Pseudomonadota</taxon>
        <taxon>Alphaproteobacteria</taxon>
        <taxon>Rhodospirillales</taxon>
        <taxon>Zavarziniaceae</taxon>
        <taxon>Zavarzinia</taxon>
    </lineage>
</organism>
<dbReference type="AlphaFoldDB" id="A0A317EG10"/>
<evidence type="ECO:0000313" key="2">
    <source>
        <dbReference type="EMBL" id="PWR26008.1"/>
    </source>
</evidence>
<keyword evidence="1" id="KW-0472">Membrane</keyword>
<keyword evidence="1" id="KW-0812">Transmembrane</keyword>
<gene>
    <name evidence="2" type="ORF">DKG74_00300</name>
</gene>
<feature type="transmembrane region" description="Helical" evidence="1">
    <location>
        <begin position="34"/>
        <end position="55"/>
    </location>
</feature>
<dbReference type="EMBL" id="QGLE01000001">
    <property type="protein sequence ID" value="PWR26008.1"/>
    <property type="molecule type" value="Genomic_DNA"/>
</dbReference>
<dbReference type="Proteomes" id="UP000245461">
    <property type="component" value="Unassembled WGS sequence"/>
</dbReference>
<keyword evidence="1" id="KW-1133">Transmembrane helix</keyword>
<protein>
    <submittedName>
        <fullName evidence="2">Iron transporter</fullName>
    </submittedName>
</protein>
<keyword evidence="3" id="KW-1185">Reference proteome</keyword>
<comment type="caution">
    <text evidence="2">The sequence shown here is derived from an EMBL/GenBank/DDBJ whole genome shotgun (WGS) entry which is preliminary data.</text>
</comment>
<evidence type="ECO:0000256" key="1">
    <source>
        <dbReference type="SAM" id="Phobius"/>
    </source>
</evidence>
<proteinExistence type="predicted"/>
<name>A0A317EG10_9PROT</name>
<evidence type="ECO:0000313" key="3">
    <source>
        <dbReference type="Proteomes" id="UP000245461"/>
    </source>
</evidence>
<accession>A0A317EG10</accession>
<reference evidence="2 3" key="1">
    <citation type="submission" date="2018-05" db="EMBL/GenBank/DDBJ databases">
        <title>Zavarzinia sp. HR-AS.</title>
        <authorList>
            <person name="Lee Y."/>
            <person name="Jeon C.O."/>
        </authorList>
    </citation>
    <scope>NUCLEOTIDE SEQUENCE [LARGE SCALE GENOMIC DNA]</scope>
    <source>
        <strain evidence="2 3">HR-AS</strain>
    </source>
</reference>
<feature type="transmembrane region" description="Helical" evidence="1">
    <location>
        <begin position="62"/>
        <end position="78"/>
    </location>
</feature>
<sequence>MGLRALAALPVGYALAALATAALARHLPLDADQAVLAATMASFAIFAAVAIWAFAARGQRRLWAGIGLAAAGAGLLAIL</sequence>